<evidence type="ECO:0000313" key="2">
    <source>
        <dbReference type="Proteomes" id="UP000016930"/>
    </source>
</evidence>
<dbReference type="EMBL" id="KB445792">
    <property type="protein sequence ID" value="EMD40970.1"/>
    <property type="molecule type" value="Genomic_DNA"/>
</dbReference>
<protein>
    <submittedName>
        <fullName evidence="1">Uncharacterized protein</fullName>
    </submittedName>
</protein>
<dbReference type="Proteomes" id="UP000016930">
    <property type="component" value="Unassembled WGS sequence"/>
</dbReference>
<sequence>MGCVLSSGGHGFRNGFLESGARPCTAITRGCAWLFSFGHDAGLYERPVLRLALRLVKCSDCSSLQPLGLVRTRRSYSAIRSPASTLRSQNLHTVCITPPELKCKLQLASARITMCPL</sequence>
<feature type="non-terminal residue" evidence="1">
    <location>
        <position position="117"/>
    </location>
</feature>
<dbReference type="HOGENOM" id="CLU_2090448_0_0_1"/>
<accession>M2R991</accession>
<evidence type="ECO:0000313" key="1">
    <source>
        <dbReference type="EMBL" id="EMD40970.1"/>
    </source>
</evidence>
<name>M2R991_CERS8</name>
<gene>
    <name evidence="1" type="ORF">CERSUDRAFT_111542</name>
</gene>
<dbReference type="AlphaFoldDB" id="M2R991"/>
<reference evidence="1 2" key="1">
    <citation type="journal article" date="2012" name="Proc. Natl. Acad. Sci. U.S.A.">
        <title>Comparative genomics of Ceriporiopsis subvermispora and Phanerochaete chrysosporium provide insight into selective ligninolysis.</title>
        <authorList>
            <person name="Fernandez-Fueyo E."/>
            <person name="Ruiz-Duenas F.J."/>
            <person name="Ferreira P."/>
            <person name="Floudas D."/>
            <person name="Hibbett D.S."/>
            <person name="Canessa P."/>
            <person name="Larrondo L.F."/>
            <person name="James T.Y."/>
            <person name="Seelenfreund D."/>
            <person name="Lobos S."/>
            <person name="Polanco R."/>
            <person name="Tello M."/>
            <person name="Honda Y."/>
            <person name="Watanabe T."/>
            <person name="Watanabe T."/>
            <person name="Ryu J.S."/>
            <person name="Kubicek C.P."/>
            <person name="Schmoll M."/>
            <person name="Gaskell J."/>
            <person name="Hammel K.E."/>
            <person name="St John F.J."/>
            <person name="Vanden Wymelenberg A."/>
            <person name="Sabat G."/>
            <person name="Splinter BonDurant S."/>
            <person name="Syed K."/>
            <person name="Yadav J.S."/>
            <person name="Doddapaneni H."/>
            <person name="Subramanian V."/>
            <person name="Lavin J.L."/>
            <person name="Oguiza J.A."/>
            <person name="Perez G."/>
            <person name="Pisabarro A.G."/>
            <person name="Ramirez L."/>
            <person name="Santoyo F."/>
            <person name="Master E."/>
            <person name="Coutinho P.M."/>
            <person name="Henrissat B."/>
            <person name="Lombard V."/>
            <person name="Magnuson J.K."/>
            <person name="Kuees U."/>
            <person name="Hori C."/>
            <person name="Igarashi K."/>
            <person name="Samejima M."/>
            <person name="Held B.W."/>
            <person name="Barry K.W."/>
            <person name="LaButti K.M."/>
            <person name="Lapidus A."/>
            <person name="Lindquist E.A."/>
            <person name="Lucas S.M."/>
            <person name="Riley R."/>
            <person name="Salamov A.A."/>
            <person name="Hoffmeister D."/>
            <person name="Schwenk D."/>
            <person name="Hadar Y."/>
            <person name="Yarden O."/>
            <person name="de Vries R.P."/>
            <person name="Wiebenga A."/>
            <person name="Stenlid J."/>
            <person name="Eastwood D."/>
            <person name="Grigoriev I.V."/>
            <person name="Berka R.M."/>
            <person name="Blanchette R.A."/>
            <person name="Kersten P."/>
            <person name="Martinez A.T."/>
            <person name="Vicuna R."/>
            <person name="Cullen D."/>
        </authorList>
    </citation>
    <scope>NUCLEOTIDE SEQUENCE [LARGE SCALE GENOMIC DNA]</scope>
    <source>
        <strain evidence="1 2">B</strain>
    </source>
</reference>
<proteinExistence type="predicted"/>
<keyword evidence="2" id="KW-1185">Reference proteome</keyword>
<organism evidence="1 2">
    <name type="scientific">Ceriporiopsis subvermispora (strain B)</name>
    <name type="common">White-rot fungus</name>
    <name type="synonym">Gelatoporia subvermispora</name>
    <dbReference type="NCBI Taxonomy" id="914234"/>
    <lineage>
        <taxon>Eukaryota</taxon>
        <taxon>Fungi</taxon>
        <taxon>Dikarya</taxon>
        <taxon>Basidiomycota</taxon>
        <taxon>Agaricomycotina</taxon>
        <taxon>Agaricomycetes</taxon>
        <taxon>Polyporales</taxon>
        <taxon>Gelatoporiaceae</taxon>
        <taxon>Gelatoporia</taxon>
    </lineage>
</organism>